<organism evidence="1 2">
    <name type="scientific">Clarias magur</name>
    <name type="common">Asian catfish</name>
    <name type="synonym">Macropteronotus magur</name>
    <dbReference type="NCBI Taxonomy" id="1594786"/>
    <lineage>
        <taxon>Eukaryota</taxon>
        <taxon>Metazoa</taxon>
        <taxon>Chordata</taxon>
        <taxon>Craniata</taxon>
        <taxon>Vertebrata</taxon>
        <taxon>Euteleostomi</taxon>
        <taxon>Actinopterygii</taxon>
        <taxon>Neopterygii</taxon>
        <taxon>Teleostei</taxon>
        <taxon>Ostariophysi</taxon>
        <taxon>Siluriformes</taxon>
        <taxon>Clariidae</taxon>
        <taxon>Clarias</taxon>
    </lineage>
</organism>
<sequence length="290" mass="31938">MPPTGSSSGVFVINLTEYFSSDPRVFRSGIPTAAQLHLFISSHQTRDAETQGSFLFTISTRGSLPSVAEQRDVYAGLGRDAGLTVAAGCDSPCHTMSHFFHSITAKQTERRCWTQGRPRPTGCAAVGCRDDVCVVFPSEEKDLLREYCEGKEEPDEGDPFPDLTLSPDLGEHTDCGIKSTNTMCKGIWRCIQVRCKKLFGADNRSHEPLRDRYRMSARLITGHGVCETLTRTEASGRPSLRHIPDEGQPHSTRGLKCVGRAEGFRTVRMVGVIREAKDPASEGMQHLPLI</sequence>
<comment type="caution">
    <text evidence="1">The sequence shown here is derived from an EMBL/GenBank/DDBJ whole genome shotgun (WGS) entry which is preliminary data.</text>
</comment>
<dbReference type="AlphaFoldDB" id="A0A8J4U3Z2"/>
<name>A0A8J4U3Z2_CLAMG</name>
<dbReference type="Proteomes" id="UP000727407">
    <property type="component" value="Unassembled WGS sequence"/>
</dbReference>
<gene>
    <name evidence="1" type="ORF">DAT39_010993</name>
</gene>
<keyword evidence="2" id="KW-1185">Reference proteome</keyword>
<accession>A0A8J4U3Z2</accession>
<dbReference type="EMBL" id="QNUK01000173">
    <property type="protein sequence ID" value="KAF5899233.1"/>
    <property type="molecule type" value="Genomic_DNA"/>
</dbReference>
<reference evidence="1" key="1">
    <citation type="submission" date="2020-07" db="EMBL/GenBank/DDBJ databases">
        <title>Clarias magur genome sequencing, assembly and annotation.</title>
        <authorList>
            <person name="Kushwaha B."/>
            <person name="Kumar R."/>
            <person name="Das P."/>
            <person name="Joshi C.G."/>
            <person name="Kumar D."/>
            <person name="Nagpure N.S."/>
            <person name="Pandey M."/>
            <person name="Agarwal S."/>
            <person name="Srivastava S."/>
            <person name="Singh M."/>
            <person name="Sahoo L."/>
            <person name="Jayasankar P."/>
            <person name="Meher P.K."/>
            <person name="Koringa P.G."/>
            <person name="Iquebal M.A."/>
            <person name="Das S.P."/>
            <person name="Bit A."/>
            <person name="Patnaik S."/>
            <person name="Patel N."/>
            <person name="Shah T.M."/>
            <person name="Hinsu A."/>
            <person name="Jena J.K."/>
        </authorList>
    </citation>
    <scope>NUCLEOTIDE SEQUENCE</scope>
    <source>
        <strain evidence="1">CIFAMagur01</strain>
        <tissue evidence="1">Testis</tissue>
    </source>
</reference>
<proteinExistence type="predicted"/>
<evidence type="ECO:0000313" key="2">
    <source>
        <dbReference type="Proteomes" id="UP000727407"/>
    </source>
</evidence>
<protein>
    <submittedName>
        <fullName evidence="1">Uncharacterized protein</fullName>
    </submittedName>
</protein>
<evidence type="ECO:0000313" key="1">
    <source>
        <dbReference type="EMBL" id="KAF5899233.1"/>
    </source>
</evidence>